<dbReference type="AlphaFoldDB" id="M8BS37"/>
<dbReference type="PANTHER" id="PTHR45898">
    <property type="entry name" value="TOM1-LIKE PROTEIN"/>
    <property type="match status" value="1"/>
</dbReference>
<dbReference type="Pfam" id="PF03127">
    <property type="entry name" value="GAT"/>
    <property type="match status" value="1"/>
</dbReference>
<evidence type="ECO:0000313" key="8">
    <source>
        <dbReference type="EnsemblPlants" id="EMT09634"/>
    </source>
</evidence>
<keyword evidence="5 7" id="KW-0472">Membrane</keyword>
<feature type="transmembrane region" description="Helical" evidence="7">
    <location>
        <begin position="596"/>
        <end position="615"/>
    </location>
</feature>
<dbReference type="Gene3D" id="1.20.58.160">
    <property type="match status" value="1"/>
</dbReference>
<dbReference type="CDD" id="cd03561">
    <property type="entry name" value="VHS"/>
    <property type="match status" value="1"/>
</dbReference>
<accession>M8BS37</accession>
<dbReference type="InterPro" id="IPR044836">
    <property type="entry name" value="TOL_plant"/>
</dbReference>
<protein>
    <submittedName>
        <fullName evidence="8">Target of Myb protein 1</fullName>
    </submittedName>
</protein>
<evidence type="ECO:0000256" key="7">
    <source>
        <dbReference type="SAM" id="Phobius"/>
    </source>
</evidence>
<evidence type="ECO:0000256" key="6">
    <source>
        <dbReference type="SAM" id="MobiDB-lite"/>
    </source>
</evidence>
<comment type="similarity">
    <text evidence="2">Belongs to the TOM1 family.</text>
</comment>
<dbReference type="InterPro" id="IPR008942">
    <property type="entry name" value="ENTH_VHS"/>
</dbReference>
<proteinExistence type="inferred from homology"/>
<feature type="compositionally biased region" description="Low complexity" evidence="6">
    <location>
        <begin position="240"/>
        <end position="251"/>
    </location>
</feature>
<dbReference type="InterPro" id="IPR002014">
    <property type="entry name" value="VHS_dom"/>
</dbReference>
<dbReference type="SUPFAM" id="SSF48464">
    <property type="entry name" value="ENTH/VHS domain"/>
    <property type="match status" value="1"/>
</dbReference>
<feature type="region of interest" description="Disordered" evidence="6">
    <location>
        <begin position="163"/>
        <end position="184"/>
    </location>
</feature>
<dbReference type="PROSITE" id="PS50179">
    <property type="entry name" value="VHS"/>
    <property type="match status" value="1"/>
</dbReference>
<dbReference type="InterPro" id="IPR004152">
    <property type="entry name" value="GAT_dom"/>
</dbReference>
<dbReference type="PROSITE" id="PS50909">
    <property type="entry name" value="GAT"/>
    <property type="match status" value="1"/>
</dbReference>
<dbReference type="PANTHER" id="PTHR45898:SF4">
    <property type="entry name" value="TARGET OF MYB PROTEIN 1"/>
    <property type="match status" value="1"/>
</dbReference>
<keyword evidence="3" id="KW-0813">Transport</keyword>
<keyword evidence="7" id="KW-0812">Transmembrane</keyword>
<dbReference type="InterPro" id="IPR038425">
    <property type="entry name" value="GAT_sf"/>
</dbReference>
<dbReference type="GO" id="GO:0043328">
    <property type="term" value="P:protein transport to vacuole involved in ubiquitin-dependent protein catabolic process via the multivesicular body sorting pathway"/>
    <property type="evidence" value="ECO:0007669"/>
    <property type="project" value="InterPro"/>
</dbReference>
<evidence type="ECO:0000256" key="2">
    <source>
        <dbReference type="ARBA" id="ARBA00007708"/>
    </source>
</evidence>
<dbReference type="GO" id="GO:0016020">
    <property type="term" value="C:membrane"/>
    <property type="evidence" value="ECO:0007669"/>
    <property type="project" value="UniProtKB-SubCell"/>
</dbReference>
<dbReference type="GO" id="GO:0043130">
    <property type="term" value="F:ubiquitin binding"/>
    <property type="evidence" value="ECO:0007669"/>
    <property type="project" value="InterPro"/>
</dbReference>
<reference evidence="8" key="1">
    <citation type="submission" date="2015-06" db="UniProtKB">
        <authorList>
            <consortium name="EnsemblPlants"/>
        </authorList>
    </citation>
    <scope>IDENTIFICATION</scope>
</reference>
<dbReference type="SMART" id="SM00288">
    <property type="entry name" value="VHS"/>
    <property type="match status" value="1"/>
</dbReference>
<dbReference type="FunFam" id="1.25.40.90:FF:000028">
    <property type="entry name" value="TOM1-like protein 2"/>
    <property type="match status" value="1"/>
</dbReference>
<evidence type="ECO:0000256" key="1">
    <source>
        <dbReference type="ARBA" id="ARBA00004170"/>
    </source>
</evidence>
<dbReference type="Pfam" id="PF00790">
    <property type="entry name" value="VHS"/>
    <property type="match status" value="1"/>
</dbReference>
<dbReference type="SUPFAM" id="SSF89009">
    <property type="entry name" value="GAT-like domain"/>
    <property type="match status" value="1"/>
</dbReference>
<dbReference type="EnsemblPlants" id="EMT09634">
    <property type="protein sequence ID" value="EMT09634"/>
    <property type="gene ID" value="F775_11120"/>
</dbReference>
<evidence type="ECO:0000256" key="4">
    <source>
        <dbReference type="ARBA" id="ARBA00022927"/>
    </source>
</evidence>
<feature type="region of interest" description="Disordered" evidence="6">
    <location>
        <begin position="717"/>
        <end position="738"/>
    </location>
</feature>
<dbReference type="GO" id="GO:0035091">
    <property type="term" value="F:phosphatidylinositol binding"/>
    <property type="evidence" value="ECO:0007669"/>
    <property type="project" value="InterPro"/>
</dbReference>
<organism evidence="8">
    <name type="scientific">Aegilops tauschii</name>
    <name type="common">Tausch's goatgrass</name>
    <name type="synonym">Aegilops squarrosa</name>
    <dbReference type="NCBI Taxonomy" id="37682"/>
    <lineage>
        <taxon>Eukaryota</taxon>
        <taxon>Viridiplantae</taxon>
        <taxon>Streptophyta</taxon>
        <taxon>Embryophyta</taxon>
        <taxon>Tracheophyta</taxon>
        <taxon>Spermatophyta</taxon>
        <taxon>Magnoliopsida</taxon>
        <taxon>Liliopsida</taxon>
        <taxon>Poales</taxon>
        <taxon>Poaceae</taxon>
        <taxon>BOP clade</taxon>
        <taxon>Pooideae</taxon>
        <taxon>Triticodae</taxon>
        <taxon>Triticeae</taxon>
        <taxon>Triticinae</taxon>
        <taxon>Aegilops</taxon>
    </lineage>
</organism>
<name>M8BS37_AEGTA</name>
<keyword evidence="4" id="KW-0653">Protein transport</keyword>
<evidence type="ECO:0000256" key="5">
    <source>
        <dbReference type="ARBA" id="ARBA00023136"/>
    </source>
</evidence>
<sequence length="738" mass="81312">MPSSSSSSSVQRATSDALIGPDWATNLEICDTLNRDPGQTKDVVKSLKKRIAHKNSKVQLLALTLLETMIKNCGDIVHMHVAERDILREMVKIVKKRPDYHVKEKILTLIDTWQEFFGGARSKYPQYYASYQDLLRAGAVFPQRSNGSVPIFTPAQTQPLQNYPPALRDADHEAPESSAQDFPATSLADIQNARGIMDVLSEMLNALDPSKRQELRQDVIVDLVDQCRTYKQRVVQLVNSTSSSATTSSASKQSPSEQLALPAPAPRSSSSAKAIVAAPAPSFDLLSGDDYIKPEPENSLALVPVSEYSASDQNVLALADMFQQNSVAANNRNHNQLTNSFVSPASRANPAPVHPTLPQQPTTCSNGDIVPYGQQSQPNVTRSWNGQPAYGVDSQRQALNYGVEDQNRGLPPPPWEIQHLTGNQPQQAQSGQGFMSTQQMPGGMRLPPVLGAQQAPQFVPNMQYGGMYPNSMQINQGMGMNSQPIVGGQFYGMNYQQSYAVQMAGYGYVHQSGGYYIPNAAYAYTSANELSQRMNGATSSFSLKQQNKASRPEDSLFGDLLSIAKMKQSKPAAGKVGGFHLTDYISYMDISKDRTYSSGVLGFGFFGFGFGFFGFELRVSGFMPRYLRVFLSFVRVYAMLGKTSWRRLLEDGIRWDPSDLDFSSSMAVIVLDEGDDVAAALEFENMGDPIQLPDQNPATFEEFIEMCQQIRHRPTHEQLKGDPNEHQWAAKGENNVGM</sequence>
<comment type="subcellular location">
    <subcellularLocation>
        <location evidence="1">Membrane</location>
        <topology evidence="1">Peripheral membrane protein</topology>
    </subcellularLocation>
</comment>
<evidence type="ECO:0000256" key="3">
    <source>
        <dbReference type="ARBA" id="ARBA00022448"/>
    </source>
</evidence>
<feature type="region of interest" description="Disordered" evidence="6">
    <location>
        <begin position="239"/>
        <end position="267"/>
    </location>
</feature>
<dbReference type="Gene3D" id="1.25.40.90">
    <property type="match status" value="1"/>
</dbReference>
<dbReference type="GO" id="GO:0005737">
    <property type="term" value="C:cytoplasm"/>
    <property type="evidence" value="ECO:0007669"/>
    <property type="project" value="UniProtKB-ARBA"/>
</dbReference>
<keyword evidence="7" id="KW-1133">Transmembrane helix</keyword>